<keyword evidence="1" id="KW-0812">Transmembrane</keyword>
<reference evidence="3" key="1">
    <citation type="journal article" date="2014" name="Proc. Natl. Acad. Sci. U.S.A.">
        <title>Extensive sampling of basidiomycete genomes demonstrates inadequacy of the white-rot/brown-rot paradigm for wood decay fungi.</title>
        <authorList>
            <person name="Riley R."/>
            <person name="Salamov A.A."/>
            <person name="Brown D.W."/>
            <person name="Nagy L.G."/>
            <person name="Floudas D."/>
            <person name="Held B.W."/>
            <person name="Levasseur A."/>
            <person name="Lombard V."/>
            <person name="Morin E."/>
            <person name="Otillar R."/>
            <person name="Lindquist E.A."/>
            <person name="Sun H."/>
            <person name="LaButti K.M."/>
            <person name="Schmutz J."/>
            <person name="Jabbour D."/>
            <person name="Luo H."/>
            <person name="Baker S.E."/>
            <person name="Pisabarro A.G."/>
            <person name="Walton J.D."/>
            <person name="Blanchette R.A."/>
            <person name="Henrissat B."/>
            <person name="Martin F."/>
            <person name="Cullen D."/>
            <person name="Hibbett D.S."/>
            <person name="Grigoriev I.V."/>
        </authorList>
    </citation>
    <scope>NUCLEOTIDE SEQUENCE [LARGE SCALE GENOMIC DNA]</scope>
    <source>
        <strain evidence="3">MUCL 33604</strain>
    </source>
</reference>
<dbReference type="EMBL" id="KL197709">
    <property type="protein sequence ID" value="KDQ65019.1"/>
    <property type="molecule type" value="Genomic_DNA"/>
</dbReference>
<proteinExistence type="predicted"/>
<evidence type="ECO:0000313" key="2">
    <source>
        <dbReference type="EMBL" id="KDQ65019.1"/>
    </source>
</evidence>
<gene>
    <name evidence="2" type="ORF">JAAARDRAFT_188282</name>
</gene>
<dbReference type="Proteomes" id="UP000027265">
    <property type="component" value="Unassembled WGS sequence"/>
</dbReference>
<dbReference type="OrthoDB" id="2654802at2759"/>
<feature type="transmembrane region" description="Helical" evidence="1">
    <location>
        <begin position="113"/>
        <end position="134"/>
    </location>
</feature>
<keyword evidence="1" id="KW-1133">Transmembrane helix</keyword>
<dbReference type="InParanoid" id="A0A067QDK5"/>
<dbReference type="AlphaFoldDB" id="A0A067QDK5"/>
<evidence type="ECO:0000256" key="1">
    <source>
        <dbReference type="SAM" id="Phobius"/>
    </source>
</evidence>
<keyword evidence="1" id="KW-0472">Membrane</keyword>
<evidence type="ECO:0000313" key="3">
    <source>
        <dbReference type="Proteomes" id="UP000027265"/>
    </source>
</evidence>
<organism evidence="2 3">
    <name type="scientific">Jaapia argillacea MUCL 33604</name>
    <dbReference type="NCBI Taxonomy" id="933084"/>
    <lineage>
        <taxon>Eukaryota</taxon>
        <taxon>Fungi</taxon>
        <taxon>Dikarya</taxon>
        <taxon>Basidiomycota</taxon>
        <taxon>Agaricomycotina</taxon>
        <taxon>Agaricomycetes</taxon>
        <taxon>Agaricomycetidae</taxon>
        <taxon>Jaapiales</taxon>
        <taxon>Jaapiaceae</taxon>
        <taxon>Jaapia</taxon>
    </lineage>
</organism>
<accession>A0A067QDK5</accession>
<protein>
    <submittedName>
        <fullName evidence="2">Uncharacterized protein</fullName>
    </submittedName>
</protein>
<keyword evidence="3" id="KW-1185">Reference proteome</keyword>
<feature type="transmembrane region" description="Helical" evidence="1">
    <location>
        <begin position="140"/>
        <end position="164"/>
    </location>
</feature>
<dbReference type="HOGENOM" id="CLU_109458_0_0_1"/>
<sequence length="220" mass="23737">MSSFSLPNLRAAFQAVARPFVSLSEMLLTFTIYPTLQSSTVDFEAVFDGLSERRKTDINVLLGFFAFAVAYDNGPTAALAATLLSFTYNLRNCYQNHSATDLKTRIEATGHRTFAVLNTIPSIGIFTLALLQAIQHLKNPIIAIVCVLGGYLPTLSSWMVDLVGRVMGRYKKARREVKRSTSGFQDGMGSGSVVVSGADIAAGRSIDPVAGALPQQDLPV</sequence>
<name>A0A067QDK5_9AGAM</name>